<evidence type="ECO:0000256" key="2">
    <source>
        <dbReference type="SAM" id="MobiDB-lite"/>
    </source>
</evidence>
<evidence type="ECO:0000313" key="3">
    <source>
        <dbReference type="EMBL" id="SPD26738.1"/>
    </source>
</evidence>
<evidence type="ECO:0008006" key="4">
    <source>
        <dbReference type="Google" id="ProtNLM"/>
    </source>
</evidence>
<feature type="region of interest" description="Disordered" evidence="2">
    <location>
        <begin position="353"/>
        <end position="382"/>
    </location>
</feature>
<feature type="region of interest" description="Disordered" evidence="2">
    <location>
        <begin position="259"/>
        <end position="305"/>
    </location>
</feature>
<sequence length="511" mass="55471">MGNRSKSKKPESFRKGKVTPLQVAFIVDRYLSDNNYSQTRSVYRTEASSLISTSPVQEAPKSLLSLGAMLNEYINLKEEKVMMEQERVRLDQEKSRVQTLLQGMQAAMNTYNTSGTLPSPPNIPANATRSAVVVAHQPVPHNISPSGWPVHNTPTVNPVSTPSNTVMKPGNLSTPIIDPSANKRKDVKVAMDVPPAAKRSRFHTRKLPNRGLNILSQSNSTVNCQEIAQPSCAIQPSRVNSNPGGPLVQGSSVAKCLFNQPSRSIPSNSSGPKTPARSNSAQSDNSTSPLEISSNANCSNSNTPQEVIPTRCTVISSKRVTVSPNKQIMYAMERSHCISSSSPIKTNFKRQSKRDHVKGRLDFDGSDVATNSDKPIVDEVSTPESGKEVDIFDIDLPNLDAFGDFSFTEMLDDLDLDCEGIDYTYHPSLGASMDTVSGSSSHESVDGNVGANQVMSEYTSTVTEVLSEKGMNMNGLDSLTEVKSITKCVRILSPAKSCRRTLERDNSFAGN</sequence>
<dbReference type="PANTHER" id="PTHR35117">
    <property type="entry name" value="MYOSIN-M HEAVY PROTEIN"/>
    <property type="match status" value="1"/>
</dbReference>
<feature type="coiled-coil region" evidence="1">
    <location>
        <begin position="66"/>
        <end position="96"/>
    </location>
</feature>
<dbReference type="AlphaFoldDB" id="A0A2N9IQD3"/>
<gene>
    <name evidence="3" type="ORF">FSB_LOCUS54620</name>
</gene>
<accession>A0A2N9IQD3</accession>
<evidence type="ECO:0000256" key="1">
    <source>
        <dbReference type="SAM" id="Coils"/>
    </source>
</evidence>
<name>A0A2N9IQD3_FAGSY</name>
<protein>
    <recommendedName>
        <fullName evidence="4">LisH domain-containing protein</fullName>
    </recommendedName>
</protein>
<keyword evidence="1" id="KW-0175">Coiled coil</keyword>
<reference evidence="3" key="1">
    <citation type="submission" date="2018-02" db="EMBL/GenBank/DDBJ databases">
        <authorList>
            <person name="Cohen D.B."/>
            <person name="Kent A.D."/>
        </authorList>
    </citation>
    <scope>NUCLEOTIDE SEQUENCE</scope>
</reference>
<organism evidence="3">
    <name type="scientific">Fagus sylvatica</name>
    <name type="common">Beechnut</name>
    <dbReference type="NCBI Taxonomy" id="28930"/>
    <lineage>
        <taxon>Eukaryota</taxon>
        <taxon>Viridiplantae</taxon>
        <taxon>Streptophyta</taxon>
        <taxon>Embryophyta</taxon>
        <taxon>Tracheophyta</taxon>
        <taxon>Spermatophyta</taxon>
        <taxon>Magnoliopsida</taxon>
        <taxon>eudicotyledons</taxon>
        <taxon>Gunneridae</taxon>
        <taxon>Pentapetalae</taxon>
        <taxon>rosids</taxon>
        <taxon>fabids</taxon>
        <taxon>Fagales</taxon>
        <taxon>Fagaceae</taxon>
        <taxon>Fagus</taxon>
    </lineage>
</organism>
<dbReference type="PANTHER" id="PTHR35117:SF1">
    <property type="entry name" value="MYOSIN-M HEAVY PROTEIN"/>
    <property type="match status" value="1"/>
</dbReference>
<proteinExistence type="predicted"/>
<dbReference type="EMBL" id="OIVN01006163">
    <property type="protein sequence ID" value="SPD26738.1"/>
    <property type="molecule type" value="Genomic_DNA"/>
</dbReference>